<keyword evidence="1" id="KW-1133">Transmembrane helix</keyword>
<evidence type="ECO:0000313" key="2">
    <source>
        <dbReference type="EMBL" id="KAF8793613.1"/>
    </source>
</evidence>
<feature type="transmembrane region" description="Helical" evidence="1">
    <location>
        <begin position="42"/>
        <end position="59"/>
    </location>
</feature>
<dbReference type="Proteomes" id="UP000807504">
    <property type="component" value="Unassembled WGS sequence"/>
</dbReference>
<sequence>MKLQNDAPFQIGRERQIRAQPLRLSRLNTPLPVVDAKNALKTFYISYGFTSNIFIPFLFNKKTFVRTSKVAWFSEFGIPNEASFRSKILSILRAVDKNCEE</sequence>
<evidence type="ECO:0000313" key="3">
    <source>
        <dbReference type="Proteomes" id="UP000807504"/>
    </source>
</evidence>
<organism evidence="2 3">
    <name type="scientific">Argiope bruennichi</name>
    <name type="common">Wasp spider</name>
    <name type="synonym">Aranea bruennichi</name>
    <dbReference type="NCBI Taxonomy" id="94029"/>
    <lineage>
        <taxon>Eukaryota</taxon>
        <taxon>Metazoa</taxon>
        <taxon>Ecdysozoa</taxon>
        <taxon>Arthropoda</taxon>
        <taxon>Chelicerata</taxon>
        <taxon>Arachnida</taxon>
        <taxon>Araneae</taxon>
        <taxon>Araneomorphae</taxon>
        <taxon>Entelegynae</taxon>
        <taxon>Araneoidea</taxon>
        <taxon>Araneidae</taxon>
        <taxon>Argiope</taxon>
    </lineage>
</organism>
<keyword evidence="1" id="KW-0472">Membrane</keyword>
<keyword evidence="1" id="KW-0812">Transmembrane</keyword>
<reference evidence="2" key="1">
    <citation type="journal article" date="2020" name="bioRxiv">
        <title>Chromosome-level reference genome of the European wasp spider Argiope bruennichi: a resource for studies on range expansion and evolutionary adaptation.</title>
        <authorList>
            <person name="Sheffer M.M."/>
            <person name="Hoppe A."/>
            <person name="Krehenwinkel H."/>
            <person name="Uhl G."/>
            <person name="Kuss A.W."/>
            <person name="Jensen L."/>
            <person name="Jensen C."/>
            <person name="Gillespie R.G."/>
            <person name="Hoff K.J."/>
            <person name="Prost S."/>
        </authorList>
    </citation>
    <scope>NUCLEOTIDE SEQUENCE</scope>
</reference>
<evidence type="ECO:0000256" key="1">
    <source>
        <dbReference type="SAM" id="Phobius"/>
    </source>
</evidence>
<reference evidence="2" key="2">
    <citation type="submission" date="2020-06" db="EMBL/GenBank/DDBJ databases">
        <authorList>
            <person name="Sheffer M."/>
        </authorList>
    </citation>
    <scope>NUCLEOTIDE SEQUENCE</scope>
</reference>
<proteinExistence type="predicted"/>
<accession>A0A8T0FXQ4</accession>
<dbReference type="EMBL" id="JABXBU010000002">
    <property type="protein sequence ID" value="KAF8793613.1"/>
    <property type="molecule type" value="Genomic_DNA"/>
</dbReference>
<keyword evidence="3" id="KW-1185">Reference proteome</keyword>
<comment type="caution">
    <text evidence="2">The sequence shown here is derived from an EMBL/GenBank/DDBJ whole genome shotgun (WGS) entry which is preliminary data.</text>
</comment>
<gene>
    <name evidence="2" type="ORF">HNY73_001668</name>
</gene>
<name>A0A8T0FXQ4_ARGBR</name>
<protein>
    <submittedName>
        <fullName evidence="2">Uncharacterized protein</fullName>
    </submittedName>
</protein>
<dbReference type="AlphaFoldDB" id="A0A8T0FXQ4"/>